<dbReference type="GO" id="GO:0016787">
    <property type="term" value="F:hydrolase activity"/>
    <property type="evidence" value="ECO:0007669"/>
    <property type="project" value="UniProtKB-KW"/>
</dbReference>
<dbReference type="GO" id="GO:0016831">
    <property type="term" value="F:carboxy-lyase activity"/>
    <property type="evidence" value="ECO:0007669"/>
    <property type="project" value="InterPro"/>
</dbReference>
<dbReference type="Pfam" id="PF04909">
    <property type="entry name" value="Amidohydro_2"/>
    <property type="match status" value="1"/>
</dbReference>
<dbReference type="InterPro" id="IPR006680">
    <property type="entry name" value="Amidohydro-rel"/>
</dbReference>
<protein>
    <submittedName>
        <fullName evidence="3">Amidohydrolase</fullName>
    </submittedName>
</protein>
<keyword evidence="3" id="KW-0378">Hydrolase</keyword>
<feature type="domain" description="Amidohydrolase-related" evidence="2">
    <location>
        <begin position="45"/>
        <end position="254"/>
    </location>
</feature>
<dbReference type="GO" id="GO:0005737">
    <property type="term" value="C:cytoplasm"/>
    <property type="evidence" value="ECO:0007669"/>
    <property type="project" value="TreeGrafter"/>
</dbReference>
<dbReference type="OrthoDB" id="265149at2"/>
<dbReference type="InterPro" id="IPR032465">
    <property type="entry name" value="ACMSD"/>
</dbReference>
<dbReference type="PANTHER" id="PTHR21240">
    <property type="entry name" value="2-AMINO-3-CARBOXYLMUCONATE-6-SEMIALDEHYDE DECARBOXYLASE"/>
    <property type="match status" value="1"/>
</dbReference>
<dbReference type="InterPro" id="IPR032466">
    <property type="entry name" value="Metal_Hydrolase"/>
</dbReference>
<dbReference type="PANTHER" id="PTHR21240:SF28">
    <property type="entry name" value="ISO-OROTATE DECARBOXYLASE (EUROFUNG)"/>
    <property type="match status" value="1"/>
</dbReference>
<evidence type="ECO:0000313" key="3">
    <source>
        <dbReference type="EMBL" id="QDU18867.1"/>
    </source>
</evidence>
<gene>
    <name evidence="3" type="ORF">ETAA1_07630</name>
</gene>
<dbReference type="KEGG" id="uli:ETAA1_07630"/>
<keyword evidence="4" id="KW-1185">Reference proteome</keyword>
<dbReference type="GO" id="GO:0019748">
    <property type="term" value="P:secondary metabolic process"/>
    <property type="evidence" value="ECO:0007669"/>
    <property type="project" value="TreeGrafter"/>
</dbReference>
<dbReference type="EMBL" id="CP036273">
    <property type="protein sequence ID" value="QDU18867.1"/>
    <property type="molecule type" value="Genomic_DNA"/>
</dbReference>
<dbReference type="Gene3D" id="3.20.20.140">
    <property type="entry name" value="Metal-dependent hydrolases"/>
    <property type="match status" value="1"/>
</dbReference>
<evidence type="ECO:0000256" key="1">
    <source>
        <dbReference type="ARBA" id="ARBA00023239"/>
    </source>
</evidence>
<dbReference type="SUPFAM" id="SSF51556">
    <property type="entry name" value="Metallo-dependent hydrolases"/>
    <property type="match status" value="1"/>
</dbReference>
<keyword evidence="1" id="KW-0456">Lyase</keyword>
<dbReference type="RefSeq" id="WP_145234443.1">
    <property type="nucleotide sequence ID" value="NZ_CP036273.1"/>
</dbReference>
<sequence length="255" mass="27562">MIVDTNLAVGPYPFRHLPLAEPAAMAKFLKEKGVTRAWAGSTDALLHRDVRGVNDRLAATCQAHGGGILVPFGTVNPKQPGWEDDLKRCADVHKMPGLRLHPDYHNYTLADPALPPLLEAASAKKLVVVIVGRMEEERVQHPVFHVTPAAFAPLPGVLAALPDLKVVMANWRLDPSSDGFGVYARVPNLFFDIAMIEGLGRTARLVERVGAGRVLFGSHAPVFVWESAALKLREAALRDEDAAKVRAGNATALVP</sequence>
<evidence type="ECO:0000313" key="4">
    <source>
        <dbReference type="Proteomes" id="UP000319576"/>
    </source>
</evidence>
<evidence type="ECO:0000259" key="2">
    <source>
        <dbReference type="Pfam" id="PF04909"/>
    </source>
</evidence>
<organism evidence="3 4">
    <name type="scientific">Urbifossiella limnaea</name>
    <dbReference type="NCBI Taxonomy" id="2528023"/>
    <lineage>
        <taxon>Bacteria</taxon>
        <taxon>Pseudomonadati</taxon>
        <taxon>Planctomycetota</taxon>
        <taxon>Planctomycetia</taxon>
        <taxon>Gemmatales</taxon>
        <taxon>Gemmataceae</taxon>
        <taxon>Urbifossiella</taxon>
    </lineage>
</organism>
<name>A0A517XMY7_9BACT</name>
<dbReference type="Proteomes" id="UP000319576">
    <property type="component" value="Chromosome"/>
</dbReference>
<reference evidence="3 4" key="1">
    <citation type="submission" date="2019-02" db="EMBL/GenBank/DDBJ databases">
        <title>Deep-cultivation of Planctomycetes and their phenomic and genomic characterization uncovers novel biology.</title>
        <authorList>
            <person name="Wiegand S."/>
            <person name="Jogler M."/>
            <person name="Boedeker C."/>
            <person name="Pinto D."/>
            <person name="Vollmers J."/>
            <person name="Rivas-Marin E."/>
            <person name="Kohn T."/>
            <person name="Peeters S.H."/>
            <person name="Heuer A."/>
            <person name="Rast P."/>
            <person name="Oberbeckmann S."/>
            <person name="Bunk B."/>
            <person name="Jeske O."/>
            <person name="Meyerdierks A."/>
            <person name="Storesund J.E."/>
            <person name="Kallscheuer N."/>
            <person name="Luecker S."/>
            <person name="Lage O.M."/>
            <person name="Pohl T."/>
            <person name="Merkel B.J."/>
            <person name="Hornburger P."/>
            <person name="Mueller R.-W."/>
            <person name="Bruemmer F."/>
            <person name="Labrenz M."/>
            <person name="Spormann A.M."/>
            <person name="Op den Camp H."/>
            <person name="Overmann J."/>
            <person name="Amann R."/>
            <person name="Jetten M.S.M."/>
            <person name="Mascher T."/>
            <person name="Medema M.H."/>
            <person name="Devos D.P."/>
            <person name="Kaster A.-K."/>
            <person name="Ovreas L."/>
            <person name="Rohde M."/>
            <person name="Galperin M.Y."/>
            <person name="Jogler C."/>
        </authorList>
    </citation>
    <scope>NUCLEOTIDE SEQUENCE [LARGE SCALE GENOMIC DNA]</scope>
    <source>
        <strain evidence="3 4">ETA_A1</strain>
    </source>
</reference>
<dbReference type="AlphaFoldDB" id="A0A517XMY7"/>
<accession>A0A517XMY7</accession>
<proteinExistence type="predicted"/>